<gene>
    <name evidence="9" type="primary">Eef1d</name>
    <name evidence="9" type="ORF">BUCABY_R00156</name>
</gene>
<dbReference type="OrthoDB" id="331763at2759"/>
<feature type="domain" description="Elongation factor 1 beta central acidic region eukaryote" evidence="8">
    <location>
        <begin position="584"/>
        <end position="611"/>
    </location>
</feature>
<dbReference type="PROSITE" id="PS00824">
    <property type="entry name" value="EF1BD_1"/>
    <property type="match status" value="1"/>
</dbReference>
<dbReference type="Proteomes" id="UP000551127">
    <property type="component" value="Unassembled WGS sequence"/>
</dbReference>
<dbReference type="GO" id="GO:0005829">
    <property type="term" value="C:cytosol"/>
    <property type="evidence" value="ECO:0007669"/>
    <property type="project" value="TreeGrafter"/>
</dbReference>
<proteinExistence type="inferred from homology"/>
<dbReference type="Gene3D" id="3.30.70.60">
    <property type="match status" value="1"/>
</dbReference>
<protein>
    <recommendedName>
        <fullName evidence="4">Elongation factor 1-delta</fullName>
    </recommendedName>
</protein>
<dbReference type="Pfam" id="PF10587">
    <property type="entry name" value="EF-1_beta_acid"/>
    <property type="match status" value="1"/>
</dbReference>
<dbReference type="PROSITE" id="PS00825">
    <property type="entry name" value="EF1BD_2"/>
    <property type="match status" value="1"/>
</dbReference>
<dbReference type="GO" id="GO:0005085">
    <property type="term" value="F:guanyl-nucleotide exchange factor activity"/>
    <property type="evidence" value="ECO:0007669"/>
    <property type="project" value="TreeGrafter"/>
</dbReference>
<dbReference type="InterPro" id="IPR049720">
    <property type="entry name" value="EF1B_bsu/dsu"/>
</dbReference>
<evidence type="ECO:0000256" key="1">
    <source>
        <dbReference type="ARBA" id="ARBA00007411"/>
    </source>
</evidence>
<evidence type="ECO:0000256" key="5">
    <source>
        <dbReference type="RuleBase" id="RU003791"/>
    </source>
</evidence>
<evidence type="ECO:0000256" key="4">
    <source>
        <dbReference type="ARBA" id="ARBA00039378"/>
    </source>
</evidence>
<feature type="region of interest" description="Disordered" evidence="6">
    <location>
        <begin position="1"/>
        <end position="20"/>
    </location>
</feature>
<dbReference type="InterPro" id="IPR014717">
    <property type="entry name" value="Transl_elong_EF1B/ribsomal_bS6"/>
</dbReference>
<keyword evidence="10" id="KW-1185">Reference proteome</keyword>
<feature type="domain" description="Translation elongation factor EF1B beta/delta subunit guanine nucleotide exchange" evidence="7">
    <location>
        <begin position="620"/>
        <end position="706"/>
    </location>
</feature>
<feature type="compositionally biased region" description="Basic residues" evidence="6">
    <location>
        <begin position="68"/>
        <end position="82"/>
    </location>
</feature>
<feature type="non-terminal residue" evidence="9">
    <location>
        <position position="706"/>
    </location>
</feature>
<keyword evidence="2 5" id="KW-0251">Elongation factor</keyword>
<evidence type="ECO:0000259" key="8">
    <source>
        <dbReference type="SMART" id="SM01182"/>
    </source>
</evidence>
<dbReference type="SMART" id="SM01182">
    <property type="entry name" value="EF-1_beta_acid"/>
    <property type="match status" value="1"/>
</dbReference>
<dbReference type="InterPro" id="IPR001326">
    <property type="entry name" value="Transl_elong_EF1B_B/D_CS"/>
</dbReference>
<feature type="non-terminal residue" evidence="9">
    <location>
        <position position="1"/>
    </location>
</feature>
<dbReference type="EMBL" id="VYZL01002639">
    <property type="protein sequence ID" value="NWR60150.1"/>
    <property type="molecule type" value="Genomic_DNA"/>
</dbReference>
<feature type="compositionally biased region" description="Acidic residues" evidence="6">
    <location>
        <begin position="573"/>
        <end position="594"/>
    </location>
</feature>
<name>A0A7K4YM26_BUCAB</name>
<comment type="caution">
    <text evidence="9">The sequence shown here is derived from an EMBL/GenBank/DDBJ whole genome shotgun (WGS) entry which is preliminary data.</text>
</comment>
<reference evidence="9 10" key="1">
    <citation type="submission" date="2019-09" db="EMBL/GenBank/DDBJ databases">
        <title>Bird 10,000 Genomes (B10K) Project - Family phase.</title>
        <authorList>
            <person name="Zhang G."/>
        </authorList>
    </citation>
    <scope>NUCLEOTIDE SEQUENCE [LARGE SCALE GENOMIC DNA]</scope>
    <source>
        <strain evidence="9">B10K-DU-012-80</strain>
    </source>
</reference>
<feature type="region of interest" description="Disordered" evidence="6">
    <location>
        <begin position="476"/>
        <end position="495"/>
    </location>
</feature>
<evidence type="ECO:0000259" key="7">
    <source>
        <dbReference type="SMART" id="SM00888"/>
    </source>
</evidence>
<organism evidence="9 10">
    <name type="scientific">Bucorvus abyssinicus</name>
    <name type="common">Northern ground-hornbill</name>
    <name type="synonym">Abyssinian ground-hornbill</name>
    <dbReference type="NCBI Taxonomy" id="153643"/>
    <lineage>
        <taxon>Eukaryota</taxon>
        <taxon>Metazoa</taxon>
        <taxon>Chordata</taxon>
        <taxon>Craniata</taxon>
        <taxon>Vertebrata</taxon>
        <taxon>Euteleostomi</taxon>
        <taxon>Archelosauria</taxon>
        <taxon>Archosauria</taxon>
        <taxon>Dinosauria</taxon>
        <taxon>Saurischia</taxon>
        <taxon>Theropoda</taxon>
        <taxon>Coelurosauria</taxon>
        <taxon>Aves</taxon>
        <taxon>Neognathae</taxon>
        <taxon>Neoaves</taxon>
        <taxon>Telluraves</taxon>
        <taxon>Coraciimorphae</taxon>
        <taxon>Bucerotiformes</taxon>
        <taxon>Bucorvidae</taxon>
        <taxon>Bucorvus</taxon>
    </lineage>
</organism>
<feature type="region of interest" description="Disordered" evidence="6">
    <location>
        <begin position="38"/>
        <end position="86"/>
    </location>
</feature>
<dbReference type="FunFam" id="3.30.70.60:FF:000001">
    <property type="entry name" value="Elongation factor 1-beta 1 like"/>
    <property type="match status" value="1"/>
</dbReference>
<evidence type="ECO:0000256" key="3">
    <source>
        <dbReference type="ARBA" id="ARBA00022917"/>
    </source>
</evidence>
<sequence>MRTRKPPCPIEKAWVDQPKSDEAERLCCEGEATLAGVAPEEHQEVEAVNGVCNDDSGEGEFKGDLKRGRNGKKQRKRKRSPKPKPLASKLDAVLAGLLADHVWFDKPVYDRAESAYRKKLADLQSQEAPETEWSPAVAQSKAAQDVPKPRMLSGALPCSHRSPSACHHIVQDVWVNKFDFDKAEEMFIEKSQSIPPPDVLAIPSTRSEAGSIGLRTPDEGYVTALPTPATPSLAPDPTADSAAPSITILPGSEQQTMNGKPQISSLQALTSEVWLEKPLYDDAEKNFYEKMFDGHPSGKVKQQQRGSPEVSKNHPEGRKNLGAGKQTGSKCVEVATNSLLPVDAEQPPPTRFFLHKDSETVWLNKPTYDSAESRYYAAEALKMARAGQMQEPAGVKPSQPAARASSIPVLEVKKMAADYFLHEKIWFDKYKYDDAERRYYERMNGPVGSKACPQQENGASTILRDIARARENIQKSLAGSTSTTSPGPGGDQSDLLSRISHLEAENQNLRSVVADLQMAIFKLESRLNALEKSSTSHQPSPVPPTQKVEPFSVPSKKVELPSASPAKKAEPAAAEEDDDDDIDLFGSDDEEEDQEAAKVREERLRQYAEKKAKKPGLIAKSSILLDVKPWDDETDMAKMEECVRSIHMDGLVWGASKLVPVGYGIKKLQIQCVVEDDKVGTDILEEEITKFEDYVQSVDIAAFNKI</sequence>
<feature type="region of interest" description="Disordered" evidence="6">
    <location>
        <begin position="291"/>
        <end position="327"/>
    </location>
</feature>
<dbReference type="InterPro" id="IPR014038">
    <property type="entry name" value="EF1B_bsu/dsu_GNE"/>
</dbReference>
<dbReference type="InterPro" id="IPR036219">
    <property type="entry name" value="eEF-1beta-like_sf"/>
</dbReference>
<dbReference type="CDD" id="cd00292">
    <property type="entry name" value="EF1B"/>
    <property type="match status" value="1"/>
</dbReference>
<dbReference type="GO" id="GO:0005853">
    <property type="term" value="C:eukaryotic translation elongation factor 1 complex"/>
    <property type="evidence" value="ECO:0007669"/>
    <property type="project" value="InterPro"/>
</dbReference>
<comment type="similarity">
    <text evidence="1 5">Belongs to the EF-1-beta/EF-1-delta family.</text>
</comment>
<dbReference type="SMART" id="SM00888">
    <property type="entry name" value="EF1_GNE"/>
    <property type="match status" value="1"/>
</dbReference>
<evidence type="ECO:0000256" key="2">
    <source>
        <dbReference type="ARBA" id="ARBA00022768"/>
    </source>
</evidence>
<evidence type="ECO:0000313" key="9">
    <source>
        <dbReference type="EMBL" id="NWR60150.1"/>
    </source>
</evidence>
<dbReference type="PANTHER" id="PTHR11595:SF26">
    <property type="entry name" value="ELONGATION FACTOR 1-DELTA"/>
    <property type="match status" value="1"/>
</dbReference>
<dbReference type="GO" id="GO:0003746">
    <property type="term" value="F:translation elongation factor activity"/>
    <property type="evidence" value="ECO:0007669"/>
    <property type="project" value="UniProtKB-KW"/>
</dbReference>
<dbReference type="SUPFAM" id="SSF54984">
    <property type="entry name" value="eEF-1beta-like"/>
    <property type="match status" value="1"/>
</dbReference>
<dbReference type="AlphaFoldDB" id="A0A7K4YM26"/>
<evidence type="ECO:0000256" key="6">
    <source>
        <dbReference type="SAM" id="MobiDB-lite"/>
    </source>
</evidence>
<dbReference type="InterPro" id="IPR018940">
    <property type="entry name" value="EF-1_beta_acid_region_euk"/>
</dbReference>
<feature type="region of interest" description="Disordered" evidence="6">
    <location>
        <begin position="531"/>
        <end position="596"/>
    </location>
</feature>
<feature type="region of interest" description="Disordered" evidence="6">
    <location>
        <begin position="126"/>
        <end position="148"/>
    </location>
</feature>
<accession>A0A7K4YM26</accession>
<evidence type="ECO:0000313" key="10">
    <source>
        <dbReference type="Proteomes" id="UP000551127"/>
    </source>
</evidence>
<dbReference type="Pfam" id="PF00736">
    <property type="entry name" value="EF1_GNE"/>
    <property type="match status" value="1"/>
</dbReference>
<keyword evidence="3 5" id="KW-0648">Protein biosynthesis</keyword>
<dbReference type="PANTHER" id="PTHR11595">
    <property type="entry name" value="EF-HAND AND COILED-COIL DOMAIN-CONTAINING FAMILY MEMBER"/>
    <property type="match status" value="1"/>
</dbReference>